<protein>
    <recommendedName>
        <fullName evidence="8">Glycogen synthase</fullName>
        <ecNumber evidence="8">2.4.1.21</ecNumber>
    </recommendedName>
    <alternativeName>
        <fullName evidence="8">Starch [bacterial glycogen] synthase</fullName>
    </alternativeName>
</protein>
<feature type="domain" description="Glycosyl transferase family 1" evidence="9">
    <location>
        <begin position="296"/>
        <end position="444"/>
    </location>
</feature>
<dbReference type="UniPathway" id="UPA00164"/>
<dbReference type="GO" id="GO:0005978">
    <property type="term" value="P:glycogen biosynthetic process"/>
    <property type="evidence" value="ECO:0007669"/>
    <property type="project" value="UniProtKB-UniRule"/>
</dbReference>
<keyword evidence="6 8" id="KW-0808">Transferase</keyword>
<dbReference type="InterPro" id="IPR013534">
    <property type="entry name" value="Starch_synth_cat_dom"/>
</dbReference>
<evidence type="ECO:0000256" key="4">
    <source>
        <dbReference type="ARBA" id="ARBA00010281"/>
    </source>
</evidence>
<evidence type="ECO:0000256" key="1">
    <source>
        <dbReference type="ARBA" id="ARBA00001478"/>
    </source>
</evidence>
<evidence type="ECO:0000259" key="9">
    <source>
        <dbReference type="Pfam" id="PF00534"/>
    </source>
</evidence>
<dbReference type="CDD" id="cd03791">
    <property type="entry name" value="GT5_Glycogen_synthase_DULL1-like"/>
    <property type="match status" value="1"/>
</dbReference>
<dbReference type="InterPro" id="IPR001296">
    <property type="entry name" value="Glyco_trans_1"/>
</dbReference>
<dbReference type="AlphaFoldDB" id="A0A5D3WJH3"/>
<keyword evidence="5 8" id="KW-0328">Glycosyltransferase</keyword>
<dbReference type="PANTHER" id="PTHR45825">
    <property type="entry name" value="GRANULE-BOUND STARCH SYNTHASE 1, CHLOROPLASTIC/AMYLOPLASTIC"/>
    <property type="match status" value="1"/>
</dbReference>
<dbReference type="OrthoDB" id="9808590at2"/>
<name>A0A5D3WJH3_9BACT</name>
<evidence type="ECO:0000256" key="8">
    <source>
        <dbReference type="HAMAP-Rule" id="MF_00484"/>
    </source>
</evidence>
<dbReference type="RefSeq" id="WP_148895536.1">
    <property type="nucleotide sequence ID" value="NZ_VNIB01000004.1"/>
</dbReference>
<organism evidence="11 12">
    <name type="scientific">Geothermobacter ehrlichii</name>
    <dbReference type="NCBI Taxonomy" id="213224"/>
    <lineage>
        <taxon>Bacteria</taxon>
        <taxon>Pseudomonadati</taxon>
        <taxon>Thermodesulfobacteriota</taxon>
        <taxon>Desulfuromonadia</taxon>
        <taxon>Desulfuromonadales</taxon>
        <taxon>Geothermobacteraceae</taxon>
        <taxon>Geothermobacter</taxon>
    </lineage>
</organism>
<gene>
    <name evidence="8" type="primary">glgA</name>
    <name evidence="11" type="ORF">EDC39_104197</name>
</gene>
<dbReference type="GO" id="GO:0009011">
    <property type="term" value="F:alpha-1,4-glucan glucosyltransferase (ADP-glucose donor) activity"/>
    <property type="evidence" value="ECO:0007669"/>
    <property type="project" value="UniProtKB-UniRule"/>
</dbReference>
<sequence length="489" mass="54562">MKILFVASEVAPFAKTGGLADVTGSLPRALARMGHQVAIILPLHRMVRQRGFPPTDTGLRLTVAMGRQREVCGVRQLDHEGVRVWFIDRPELFERNGLYGEAGVDYPDNAQRYGFFCRAVLEALPRLGFQPELIHVHDWQTGLIPLLLATELHSTPFYRSIASLLTIHNLAYQGLFEPEVLPLLGLPEELFHPEGIEFYGKLSFLKAGIFFADRITTVSPTYCQEILTPESGCGFEGILRSRQKRLSGILNGIDPEDWNPAADSAVPYPYAADSLDGKALCKRRLQRELGLPQQAGTPLLAMVTRIDRQKGIDLVLDAWPRLARRPVQLALLGSGDRALSARLQALAAADPDRVAIRLGFDDALARRIYAGADLFLMPSRFEPCGLGQLIALRYGAVPLVRSTGGLADTIFDIDSRPQTGNGFCFEQPTSQALLQAVDRALARFGERTAWRRLVAVCMRQDYSWRRSASRYLDLYLQTLEEHRERTGKR</sequence>
<keyword evidence="12" id="KW-1185">Reference proteome</keyword>
<feature type="domain" description="Starch synthase catalytic" evidence="10">
    <location>
        <begin position="2"/>
        <end position="240"/>
    </location>
</feature>
<dbReference type="EC" id="2.4.1.21" evidence="8"/>
<evidence type="ECO:0000256" key="6">
    <source>
        <dbReference type="ARBA" id="ARBA00022679"/>
    </source>
</evidence>
<reference evidence="11 12" key="1">
    <citation type="submission" date="2019-07" db="EMBL/GenBank/DDBJ databases">
        <title>Genomic Encyclopedia of Type Strains, Phase IV (KMG-IV): sequencing the most valuable type-strain genomes for metagenomic binning, comparative biology and taxonomic classification.</title>
        <authorList>
            <person name="Goeker M."/>
        </authorList>
    </citation>
    <scope>NUCLEOTIDE SEQUENCE [LARGE SCALE GENOMIC DNA]</scope>
    <source>
        <strain evidence="11 12">SS015</strain>
    </source>
</reference>
<dbReference type="SUPFAM" id="SSF53756">
    <property type="entry name" value="UDP-Glycosyltransferase/glycogen phosphorylase"/>
    <property type="match status" value="1"/>
</dbReference>
<proteinExistence type="inferred from homology"/>
<dbReference type="NCBIfam" id="TIGR02095">
    <property type="entry name" value="glgA"/>
    <property type="match status" value="1"/>
</dbReference>
<comment type="catalytic activity">
    <reaction evidence="1 8">
        <text>[(1-&gt;4)-alpha-D-glucosyl](n) + ADP-alpha-D-glucose = [(1-&gt;4)-alpha-D-glucosyl](n+1) + ADP + H(+)</text>
        <dbReference type="Rhea" id="RHEA:18189"/>
        <dbReference type="Rhea" id="RHEA-COMP:9584"/>
        <dbReference type="Rhea" id="RHEA-COMP:9587"/>
        <dbReference type="ChEBI" id="CHEBI:15378"/>
        <dbReference type="ChEBI" id="CHEBI:15444"/>
        <dbReference type="ChEBI" id="CHEBI:57498"/>
        <dbReference type="ChEBI" id="CHEBI:456216"/>
        <dbReference type="EC" id="2.4.1.21"/>
    </reaction>
</comment>
<dbReference type="PANTHER" id="PTHR45825:SF11">
    <property type="entry name" value="ALPHA AMYLASE DOMAIN-CONTAINING PROTEIN"/>
    <property type="match status" value="1"/>
</dbReference>
<dbReference type="Pfam" id="PF08323">
    <property type="entry name" value="Glyco_transf_5"/>
    <property type="match status" value="1"/>
</dbReference>
<comment type="caution">
    <text evidence="11">The sequence shown here is derived from an EMBL/GenBank/DDBJ whole genome shotgun (WGS) entry which is preliminary data.</text>
</comment>
<dbReference type="Proteomes" id="UP000324159">
    <property type="component" value="Unassembled WGS sequence"/>
</dbReference>
<comment type="function">
    <text evidence="2 8">Synthesizes alpha-1,4-glucan chains using ADP-glucose.</text>
</comment>
<dbReference type="NCBIfam" id="NF001899">
    <property type="entry name" value="PRK00654.1-2"/>
    <property type="match status" value="1"/>
</dbReference>
<dbReference type="Gene3D" id="3.40.50.2000">
    <property type="entry name" value="Glycogen Phosphorylase B"/>
    <property type="match status" value="2"/>
</dbReference>
<keyword evidence="7 8" id="KW-0320">Glycogen biosynthesis</keyword>
<evidence type="ECO:0000313" key="12">
    <source>
        <dbReference type="Proteomes" id="UP000324159"/>
    </source>
</evidence>
<dbReference type="GO" id="GO:0005829">
    <property type="term" value="C:cytosol"/>
    <property type="evidence" value="ECO:0007669"/>
    <property type="project" value="TreeGrafter"/>
</dbReference>
<dbReference type="EMBL" id="VNIB01000004">
    <property type="protein sequence ID" value="TYO99073.1"/>
    <property type="molecule type" value="Genomic_DNA"/>
</dbReference>
<dbReference type="Pfam" id="PF00534">
    <property type="entry name" value="Glycos_transf_1"/>
    <property type="match status" value="1"/>
</dbReference>
<evidence type="ECO:0000259" key="10">
    <source>
        <dbReference type="Pfam" id="PF08323"/>
    </source>
</evidence>
<dbReference type="HAMAP" id="MF_00484">
    <property type="entry name" value="Glycogen_synth"/>
    <property type="match status" value="1"/>
</dbReference>
<dbReference type="InterPro" id="IPR011835">
    <property type="entry name" value="GS/SS"/>
</dbReference>
<evidence type="ECO:0000256" key="3">
    <source>
        <dbReference type="ARBA" id="ARBA00004964"/>
    </source>
</evidence>
<comment type="pathway">
    <text evidence="3 8">Glycan biosynthesis; glycogen biosynthesis.</text>
</comment>
<comment type="similarity">
    <text evidence="4 8">Belongs to the glycosyltransferase 1 family. Bacterial/plant glycogen synthase subfamily.</text>
</comment>
<accession>A0A5D3WJH3</accession>
<evidence type="ECO:0000313" key="11">
    <source>
        <dbReference type="EMBL" id="TYO99073.1"/>
    </source>
</evidence>
<dbReference type="GO" id="GO:0004373">
    <property type="term" value="F:alpha-1,4-glucan glucosyltransferase (UDP-glucose donor) activity"/>
    <property type="evidence" value="ECO:0007669"/>
    <property type="project" value="InterPro"/>
</dbReference>
<evidence type="ECO:0000256" key="5">
    <source>
        <dbReference type="ARBA" id="ARBA00022676"/>
    </source>
</evidence>
<feature type="binding site" evidence="8">
    <location>
        <position position="15"/>
    </location>
    <ligand>
        <name>ADP-alpha-D-glucose</name>
        <dbReference type="ChEBI" id="CHEBI:57498"/>
    </ligand>
</feature>
<evidence type="ECO:0000256" key="7">
    <source>
        <dbReference type="ARBA" id="ARBA00023056"/>
    </source>
</evidence>
<evidence type="ECO:0000256" key="2">
    <source>
        <dbReference type="ARBA" id="ARBA00002764"/>
    </source>
</evidence>